<feature type="region of interest" description="Disordered" evidence="1">
    <location>
        <begin position="559"/>
        <end position="584"/>
    </location>
</feature>
<sequence length="1557" mass="169778">MGVDYQQLFYQLRSTSTPLNDKLQLINSTLASSSSSSSSSDSSSALRQLLRDWIIDLFLRSKNVDQTILSPQWWQLLDSLSTSSSTSSSLPLPTAPTLPILTSFLTHYPSAKNLTDGQDVHLVTLVAAVWSHWSTSALRKANIDQALESYSALLSSSIKVLSRGATDTEPWQQLGLVHVQSLNLIIDSAGKSSKKVASHALSSLSSFLPMTQLLPSSSPLHQALLRTLESSLFNVENLRKGLARESYHANSSSSGSTVNGAAAMGGAASLIYDENGNRTESAAGELLAVLKGVFDGVGPEAQGKKKNVLEIIPVLTRLYFDALATHAPILFPLPSSKANHFATPSAARSAFELHSLTKRRHLAASWTRGVCLTLLQWIHGTNTSGNDLDHLKTTCLLDVLTVVEAQDLHRVGIEEGWEGCLEMIVLGAATRLNDDTSFELLRLVTRMDFDAITPKVEEGLKYLSTTALSTTKNDRGKREWLQTLLSHHSKSFTLLPFLHQISQAIGIEASYNGSVNNYLTRIGFLDSLREKLGGIVPGLGVKEAFEELSQGIQAAIEAGKTGKPVEAGAEQEGRTKKRRKVSSSLALPIESNTTRASPSKVALIGRLRILGLFIRALPTPLPLEHFGLFNKDVLEPFLRTSLGSKETSREQIVAGVEMLRLREAMLERMRFEGAFGSDEEWGLDKGVNKRLIKLVKDDKDGFVVVEGAKTLLQGLEKGAEKATAEQVIDTIWSRCGLATTEGRVWDGYLRRMDLDQLPIALWELLTRRHLALLEQFGTEQALRSIAETIVSNFPTDQVQEEGITIKSTTRRLLRRADLYELPRLRQHFHLALSAKTLIQGLQIPSTVLDALSASKVPQSLQSIDSSKLVEVNAVFGSIGSMLPMQYLGKSLRNELVERAFGLDLWIGGEKSGVDAELVEDQQKGLRKFVMLVLEGGSISPPSVAIISRLFSSAGLEASSDYITMTNDLYRHLTQLAIVSFKETSSPSRLIELVTAFEKPLSRLSKRFKQGSTRSTNEERAYTSLLDVLTEGLGRAEGLPEDLRASIASSIHAVTEPFGKTLKASTQQLVSEPKSVFALADMISSCRSIWHAKDWLSNDAQECDEVDTYAAFAQAALGATVSHVVGGQATTATAESDVAVTCLAIAELLAFRIGRTRVMSKDVKVSSVPFETLVACHLAFHEHLPKIASITSALDASLTRATSGATLIEYNAVLNDISSSVSALATECATRPGSRTIEATLHVALVLLRDGPEGSTKISSSCLSKLLQVFPNLLMKLALTSGSANGEAIARTYLFMAKFIEGLCGERPMLLTRLNVAAIFGIVRRLLNPSTIEPTAKTAVPSSITSELFLALVSTVSHLVRHRKDHITPLFHQLVGVLGAMLTSLRRSGYGTTTGSDELDPLVNTEHATLGKRAERTTAATFPFWVWYGGSQTIGREHAKAIGRLLISLSTKTTTLTTSSSSTTMTTKSKSTASLVAPLSKHAPFLILIYLRASVHSTSPIPLALRNELQGGWYEVMDAMGKWEREALMKGFLKDEDEAERAVLRRMWKAYEKERYRG</sequence>
<keyword evidence="4" id="KW-1185">Reference proteome</keyword>
<accession>A0A238FHA1</accession>
<evidence type="ECO:0000313" key="3">
    <source>
        <dbReference type="EMBL" id="SCV70426.1"/>
    </source>
</evidence>
<feature type="domain" description="Nucleolar 27S pre-rRNA processing Urb2/Npa2 C-terminal" evidence="2">
    <location>
        <begin position="1295"/>
        <end position="1557"/>
    </location>
</feature>
<organism evidence="3 4">
    <name type="scientific">Microbotryum intermedium</name>
    <dbReference type="NCBI Taxonomy" id="269621"/>
    <lineage>
        <taxon>Eukaryota</taxon>
        <taxon>Fungi</taxon>
        <taxon>Dikarya</taxon>
        <taxon>Basidiomycota</taxon>
        <taxon>Pucciniomycotina</taxon>
        <taxon>Microbotryomycetes</taxon>
        <taxon>Microbotryales</taxon>
        <taxon>Microbotryaceae</taxon>
        <taxon>Microbotryum</taxon>
    </lineage>
</organism>
<dbReference type="EMBL" id="FMSP01000005">
    <property type="protein sequence ID" value="SCV70426.1"/>
    <property type="molecule type" value="Genomic_DNA"/>
</dbReference>
<protein>
    <submittedName>
        <fullName evidence="3">BQ2448_1820 protein</fullName>
    </submittedName>
</protein>
<gene>
    <name evidence="3" type="ORF">BQ2448_1820</name>
</gene>
<proteinExistence type="predicted"/>
<dbReference type="InterPro" id="IPR018849">
    <property type="entry name" value="Urb2/Npa2_C"/>
</dbReference>
<dbReference type="OrthoDB" id="2527433at2759"/>
<dbReference type="STRING" id="269621.A0A238FHA1"/>
<reference evidence="4" key="1">
    <citation type="submission" date="2016-09" db="EMBL/GenBank/DDBJ databases">
        <authorList>
            <person name="Jeantristanb JTB J.-T."/>
            <person name="Ricardo R."/>
        </authorList>
    </citation>
    <scope>NUCLEOTIDE SEQUENCE [LARGE SCALE GENOMIC DNA]</scope>
</reference>
<evidence type="ECO:0000313" key="4">
    <source>
        <dbReference type="Proteomes" id="UP000198372"/>
    </source>
</evidence>
<dbReference type="Proteomes" id="UP000198372">
    <property type="component" value="Unassembled WGS sequence"/>
</dbReference>
<dbReference type="Pfam" id="PF10441">
    <property type="entry name" value="Urb2"/>
    <property type="match status" value="1"/>
</dbReference>
<name>A0A238FHA1_9BASI</name>
<evidence type="ECO:0000259" key="2">
    <source>
        <dbReference type="Pfam" id="PF10441"/>
    </source>
</evidence>
<evidence type="ECO:0000256" key="1">
    <source>
        <dbReference type="SAM" id="MobiDB-lite"/>
    </source>
</evidence>